<reference evidence="2" key="1">
    <citation type="journal article" date="2014" name="Int. J. Syst. Evol. Microbiol.">
        <title>Complete genome sequence of Corynebacterium casei LMG S-19264T (=DSM 44701T), isolated from a smear-ripened cheese.</title>
        <authorList>
            <consortium name="US DOE Joint Genome Institute (JGI-PGF)"/>
            <person name="Walter F."/>
            <person name="Albersmeier A."/>
            <person name="Kalinowski J."/>
            <person name="Ruckert C."/>
        </authorList>
    </citation>
    <scope>NUCLEOTIDE SEQUENCE</scope>
    <source>
        <strain evidence="2">KCTC 42650</strain>
    </source>
</reference>
<gene>
    <name evidence="2" type="ORF">GCM10017056_08020</name>
</gene>
<dbReference type="Gene3D" id="3.40.50.300">
    <property type="entry name" value="P-loop containing nucleotide triphosphate hydrolases"/>
    <property type="match status" value="2"/>
</dbReference>
<dbReference type="AlphaFoldDB" id="A0A8J3M4J7"/>
<dbReference type="Proteomes" id="UP000626220">
    <property type="component" value="Unassembled WGS sequence"/>
</dbReference>
<proteinExistence type="predicted"/>
<dbReference type="SUPFAM" id="SSF52540">
    <property type="entry name" value="P-loop containing nucleoside triphosphate hydrolases"/>
    <property type="match status" value="1"/>
</dbReference>
<name>A0A8J3M4J7_9RHOB</name>
<keyword evidence="3" id="KW-1185">Reference proteome</keyword>
<organism evidence="2 3">
    <name type="scientific">Seohaeicola zhoushanensis</name>
    <dbReference type="NCBI Taxonomy" id="1569283"/>
    <lineage>
        <taxon>Bacteria</taxon>
        <taxon>Pseudomonadati</taxon>
        <taxon>Pseudomonadota</taxon>
        <taxon>Alphaproteobacteria</taxon>
        <taxon>Rhodobacterales</taxon>
        <taxon>Roseobacteraceae</taxon>
        <taxon>Seohaeicola</taxon>
    </lineage>
</organism>
<dbReference type="SUPFAM" id="SSF75712">
    <property type="entry name" value="Rad50 coiled-coil Zn hook"/>
    <property type="match status" value="1"/>
</dbReference>
<dbReference type="GO" id="GO:0006302">
    <property type="term" value="P:double-strand break repair"/>
    <property type="evidence" value="ECO:0007669"/>
    <property type="project" value="InterPro"/>
</dbReference>
<dbReference type="InterPro" id="IPR027417">
    <property type="entry name" value="P-loop_NTPase"/>
</dbReference>
<dbReference type="RefSeq" id="WP_189678732.1">
    <property type="nucleotide sequence ID" value="NZ_BNCJ01000001.1"/>
</dbReference>
<dbReference type="PANTHER" id="PTHR32114:SF2">
    <property type="entry name" value="ABC TRANSPORTER ABCH.3"/>
    <property type="match status" value="1"/>
</dbReference>
<feature type="domain" description="Rad50/SbcC-type AAA" evidence="1">
    <location>
        <begin position="8"/>
        <end position="66"/>
    </location>
</feature>
<evidence type="ECO:0000313" key="3">
    <source>
        <dbReference type="Proteomes" id="UP000626220"/>
    </source>
</evidence>
<dbReference type="EMBL" id="BNCJ01000001">
    <property type="protein sequence ID" value="GHF38463.1"/>
    <property type="molecule type" value="Genomic_DNA"/>
</dbReference>
<accession>A0A8J3M4J7</accession>
<evidence type="ECO:0000313" key="2">
    <source>
        <dbReference type="EMBL" id="GHF38463.1"/>
    </source>
</evidence>
<reference evidence="2" key="2">
    <citation type="submission" date="2020-09" db="EMBL/GenBank/DDBJ databases">
        <authorList>
            <person name="Sun Q."/>
            <person name="Kim S."/>
        </authorList>
    </citation>
    <scope>NUCLEOTIDE SEQUENCE</scope>
    <source>
        <strain evidence="2">KCTC 42650</strain>
    </source>
</reference>
<protein>
    <recommendedName>
        <fullName evidence="1">Rad50/SbcC-type AAA domain-containing protein</fullName>
    </recommendedName>
</protein>
<dbReference type="GO" id="GO:0016887">
    <property type="term" value="F:ATP hydrolysis activity"/>
    <property type="evidence" value="ECO:0007669"/>
    <property type="project" value="InterPro"/>
</dbReference>
<dbReference type="Pfam" id="PF13476">
    <property type="entry name" value="AAA_23"/>
    <property type="match status" value="1"/>
</dbReference>
<comment type="caution">
    <text evidence="2">The sequence shown here is derived from an EMBL/GenBank/DDBJ whole genome shotgun (WGS) entry which is preliminary data.</text>
</comment>
<sequence>MSDLILRSLDISNFRSIRGQIHAPLDAKVVLVHGENGAGKTSLLSALEFALTGMVQSLERADPGYEKQLLHRSATEGRVFLKALAGTAEQSFSAVLSGTGPQSISALDDQRASFFRERVFLPQALLGQLLQIYQDASNDAESPLAKFVTKLLGLDRLDALEAGLKPLADVRNVRKIIDGWAGVEADKSRLDRLLSDERKIREGLSEQIRSALSDLASLCSKLQLPTDVREDTLDNVAAVLSEGSDTDAFARLTDQQRRLASIRREIDAAQRASLSNGAATPTGSEEARAAFARWETDHGARVGNVRGRIEAFLPDISLPSDPERFAEVTLARLRTEKKQLGDRTSQARADIARYALAQNERDVSLRQRDTIDQELARMPSSAGSLGSALAELTSFITDNVCPVCDRDFGEQGEGSLSDHVHNKVRTLSASAERLLTLGRTRSEVQIMVERLEREIEAIGTRRLDEEALADLDRRTASADTLITELESLHDALREGTQLRAADVAARRALSEAQSRNVALAAARDTLSDFAGSIGAPELEDDESFEAAVVRLENLLAAGATHLEQRLAMRREGSDHVATIRTAILRCGEVDQRIAEDLASWQHADQALARAQILRDQGNAIRNAVDKVRSAIIRREFNDRLNRVWRDLFVRLAPGEPFVPAFRIPQSSTQKLQPRLITEHRDGGEAGGTPGAMLSAGNLNTAALTLFTALHLSVPKELPWLILDDPVQSMDDIHIAHFAALLRTLSKEHGRQVIIAVHDRQLFEYLKLELSPAFSNDSLLTLELSRGPRRDTVCISRRFSYKEETALFSAA</sequence>
<dbReference type="PANTHER" id="PTHR32114">
    <property type="entry name" value="ABC TRANSPORTER ABCH.3"/>
    <property type="match status" value="1"/>
</dbReference>
<dbReference type="InterPro" id="IPR038729">
    <property type="entry name" value="Rad50/SbcC_AAA"/>
</dbReference>
<evidence type="ECO:0000259" key="1">
    <source>
        <dbReference type="Pfam" id="PF13476"/>
    </source>
</evidence>